<proteinExistence type="predicted"/>
<evidence type="ECO:0000313" key="1">
    <source>
        <dbReference type="EMBL" id="MPC36152.1"/>
    </source>
</evidence>
<gene>
    <name evidence="1" type="ORF">E2C01_029599</name>
</gene>
<protein>
    <submittedName>
        <fullName evidence="1">Uncharacterized protein</fullName>
    </submittedName>
</protein>
<reference evidence="1 2" key="1">
    <citation type="submission" date="2019-05" db="EMBL/GenBank/DDBJ databases">
        <title>Another draft genome of Portunus trituberculatus and its Hox gene families provides insights of decapod evolution.</title>
        <authorList>
            <person name="Jeong J.-H."/>
            <person name="Song I."/>
            <person name="Kim S."/>
            <person name="Choi T."/>
            <person name="Kim D."/>
            <person name="Ryu S."/>
            <person name="Kim W."/>
        </authorList>
    </citation>
    <scope>NUCLEOTIDE SEQUENCE [LARGE SCALE GENOMIC DNA]</scope>
    <source>
        <tissue evidence="1">Muscle</tissue>
    </source>
</reference>
<dbReference type="EMBL" id="VSRR010003436">
    <property type="protein sequence ID" value="MPC36152.1"/>
    <property type="molecule type" value="Genomic_DNA"/>
</dbReference>
<dbReference type="AlphaFoldDB" id="A0A5B7EPS3"/>
<evidence type="ECO:0000313" key="2">
    <source>
        <dbReference type="Proteomes" id="UP000324222"/>
    </source>
</evidence>
<organism evidence="1 2">
    <name type="scientific">Portunus trituberculatus</name>
    <name type="common">Swimming crab</name>
    <name type="synonym">Neptunus trituberculatus</name>
    <dbReference type="NCBI Taxonomy" id="210409"/>
    <lineage>
        <taxon>Eukaryota</taxon>
        <taxon>Metazoa</taxon>
        <taxon>Ecdysozoa</taxon>
        <taxon>Arthropoda</taxon>
        <taxon>Crustacea</taxon>
        <taxon>Multicrustacea</taxon>
        <taxon>Malacostraca</taxon>
        <taxon>Eumalacostraca</taxon>
        <taxon>Eucarida</taxon>
        <taxon>Decapoda</taxon>
        <taxon>Pleocyemata</taxon>
        <taxon>Brachyura</taxon>
        <taxon>Eubrachyura</taxon>
        <taxon>Portunoidea</taxon>
        <taxon>Portunidae</taxon>
        <taxon>Portuninae</taxon>
        <taxon>Portunus</taxon>
    </lineage>
</organism>
<name>A0A5B7EPS3_PORTR</name>
<sequence length="166" mass="18922">MTLTCPCMEGWRDLGDEPLDRMEFWGLSVLGDPMEFCWVRMDLRGASCAWLLVDPLQWLWSVPNNLERGVAHQSLSHVAPGFLCPTELAEMIHPSYFLSSGAESQNVSMKVGIHSHCYDAPGFWRKVPGRYMEPYLELDKVVSSESKIARLGTKWYNPPSVEVRQM</sequence>
<keyword evidence="2" id="KW-1185">Reference proteome</keyword>
<dbReference type="Proteomes" id="UP000324222">
    <property type="component" value="Unassembled WGS sequence"/>
</dbReference>
<comment type="caution">
    <text evidence="1">The sequence shown here is derived from an EMBL/GenBank/DDBJ whole genome shotgun (WGS) entry which is preliminary data.</text>
</comment>
<accession>A0A5B7EPS3</accession>